<accession>A0A1V9X6J0</accession>
<dbReference type="EMBL" id="MNPL01022081">
    <property type="protein sequence ID" value="OQR69117.1"/>
    <property type="molecule type" value="Genomic_DNA"/>
</dbReference>
<evidence type="ECO:0000313" key="2">
    <source>
        <dbReference type="EMBL" id="OQR69117.1"/>
    </source>
</evidence>
<proteinExistence type="predicted"/>
<comment type="caution">
    <text evidence="2">The sequence shown here is derived from an EMBL/GenBank/DDBJ whole genome shotgun (WGS) entry which is preliminary data.</text>
</comment>
<feature type="region of interest" description="Disordered" evidence="1">
    <location>
        <begin position="388"/>
        <end position="409"/>
    </location>
</feature>
<dbReference type="Proteomes" id="UP000192247">
    <property type="component" value="Unassembled WGS sequence"/>
</dbReference>
<dbReference type="InParanoid" id="A0A1V9X6J0"/>
<evidence type="ECO:0000313" key="3">
    <source>
        <dbReference type="Proteomes" id="UP000192247"/>
    </source>
</evidence>
<sequence length="409" mass="45269">MSRTLVWVAVECVHGINVRPYAGRAGQLSALNAARYPETVRKRSRRSCARPPCERLTLEVAPLRAATSKPCTKPPCSRLNFELNQSTTGVWQMDHGKTVFYEDGRDPCLPASQAAGSTVVSIPGNRPSAIKLNRATTVAVSDPATTSLPPPPAYRIVKPNMTKWQALKNTLFYHADPAGVPYADTDFAAAFLARNLSLDVVRAYGVFEFAHFWYFFFESLEAKMRYKTTGDLCVKGKRCITFDPDCSEVQLKIMWLPAEVTASEISAAFASFGKVTGVKNERPPSPFKNAVSTVRIVTLSLRDGALADRVPNFVKIAGFNASVSVIARNRVYRNAELCLRTEEQASLSSIEETEMEPYEFMLDERSWNVTLTPVPPLREVLWPTESPKKKTIPAMPGSRVSPTVALRTD</sequence>
<name>A0A1V9X6J0_9ACAR</name>
<protein>
    <submittedName>
        <fullName evidence="2">Uncharacterized protein</fullName>
    </submittedName>
</protein>
<organism evidence="2 3">
    <name type="scientific">Tropilaelaps mercedesae</name>
    <dbReference type="NCBI Taxonomy" id="418985"/>
    <lineage>
        <taxon>Eukaryota</taxon>
        <taxon>Metazoa</taxon>
        <taxon>Ecdysozoa</taxon>
        <taxon>Arthropoda</taxon>
        <taxon>Chelicerata</taxon>
        <taxon>Arachnida</taxon>
        <taxon>Acari</taxon>
        <taxon>Parasitiformes</taxon>
        <taxon>Mesostigmata</taxon>
        <taxon>Gamasina</taxon>
        <taxon>Dermanyssoidea</taxon>
        <taxon>Laelapidae</taxon>
        <taxon>Tropilaelaps</taxon>
    </lineage>
</organism>
<reference evidence="2 3" key="1">
    <citation type="journal article" date="2017" name="Gigascience">
        <title>Draft genome of the honey bee ectoparasitic mite, Tropilaelaps mercedesae, is shaped by the parasitic life history.</title>
        <authorList>
            <person name="Dong X."/>
            <person name="Armstrong S.D."/>
            <person name="Xia D."/>
            <person name="Makepeace B.L."/>
            <person name="Darby A.C."/>
            <person name="Kadowaki T."/>
        </authorList>
    </citation>
    <scope>NUCLEOTIDE SEQUENCE [LARGE SCALE GENOMIC DNA]</scope>
    <source>
        <strain evidence="2">Wuxi-XJTLU</strain>
    </source>
</reference>
<dbReference type="AlphaFoldDB" id="A0A1V9X6J0"/>
<gene>
    <name evidence="2" type="ORF">BIW11_12464</name>
</gene>
<keyword evidence="3" id="KW-1185">Reference proteome</keyword>
<evidence type="ECO:0000256" key="1">
    <source>
        <dbReference type="SAM" id="MobiDB-lite"/>
    </source>
</evidence>
<dbReference type="OrthoDB" id="6494660at2759"/>